<evidence type="ECO:0000313" key="4">
    <source>
        <dbReference type="Proteomes" id="UP000053060"/>
    </source>
</evidence>
<evidence type="ECO:0000313" key="3">
    <source>
        <dbReference type="EMBL" id="KSZ56832.1"/>
    </source>
</evidence>
<feature type="chain" id="PRO_5006898367" evidence="2">
    <location>
        <begin position="31"/>
        <end position="210"/>
    </location>
</feature>
<accession>A0A0V9UFP3</accession>
<reference evidence="4" key="1">
    <citation type="submission" date="2015-01" db="EMBL/GenBank/DDBJ databases">
        <title>Draft genome sequence of Rhodococcus pyridinivorans strain KG-16, a hydrocarbon-degrading bacterium.</title>
        <authorList>
            <person name="Aggarwal R.K."/>
            <person name="Dawar C."/>
        </authorList>
    </citation>
    <scope>NUCLEOTIDE SEQUENCE [LARGE SCALE GENOMIC DNA]</scope>
    <source>
        <strain evidence="4">KG-16</strain>
    </source>
</reference>
<gene>
    <name evidence="3" type="ORF">Z045_20675</name>
</gene>
<evidence type="ECO:0000256" key="1">
    <source>
        <dbReference type="SAM" id="MobiDB-lite"/>
    </source>
</evidence>
<feature type="region of interest" description="Disordered" evidence="1">
    <location>
        <begin position="189"/>
        <end position="210"/>
    </location>
</feature>
<dbReference type="RefSeq" id="WP_060653574.1">
    <property type="nucleotide sequence ID" value="NZ_AZXY01000012.1"/>
</dbReference>
<dbReference type="PROSITE" id="PS51257">
    <property type="entry name" value="PROKAR_LIPOPROTEIN"/>
    <property type="match status" value="1"/>
</dbReference>
<dbReference type="Gene3D" id="2.60.40.1890">
    <property type="entry name" value="PCu(A)C copper chaperone"/>
    <property type="match status" value="1"/>
</dbReference>
<dbReference type="PATRIC" id="fig|1441730.3.peg.4331"/>
<dbReference type="Proteomes" id="UP000053060">
    <property type="component" value="Unassembled WGS sequence"/>
</dbReference>
<feature type="signal peptide" evidence="2">
    <location>
        <begin position="1"/>
        <end position="30"/>
    </location>
</feature>
<name>A0A0V9UFP3_9NOCA</name>
<keyword evidence="2" id="KW-0732">Signal</keyword>
<proteinExistence type="predicted"/>
<comment type="caution">
    <text evidence="3">The sequence shown here is derived from an EMBL/GenBank/DDBJ whole genome shotgun (WGS) entry which is preliminary data.</text>
</comment>
<protein>
    <submittedName>
        <fullName evidence="3">LpqE protein</fullName>
    </submittedName>
</protein>
<evidence type="ECO:0000256" key="2">
    <source>
        <dbReference type="SAM" id="SignalP"/>
    </source>
</evidence>
<sequence>MTALKAPTRRVVTALALAAGAALTMSACSAGQITQTSTQVAAINGSNVDAGSLALRNVHVIYPDSEEYSIEPGGTAQLGFTIVNLDPYVGDQLTGISTDFAASVTGARLEIPPQSSVVAGVSEENAALVEEVDESPRPNSTEETPSPAPADVVNNVELVNLSEGVRPGLTIPVTFTFAEAGDVTLSVPIDAGPELPRDESELSPIVGEAH</sequence>
<reference evidence="3 4" key="2">
    <citation type="journal article" date="2016" name="Genome Announc.">
        <title>Draft Genome Sequence of a Versatile Hydrocarbon-Degrading Bacterium, Rhodococcus pyridinivorans Strain KG-16, Collected from Oil Fields in India.</title>
        <authorList>
            <person name="Aggarwal R.K."/>
            <person name="Dawar C."/>
            <person name="Phanindranath R."/>
            <person name="Mutnuri L."/>
            <person name="Dayal A.M."/>
        </authorList>
    </citation>
    <scope>NUCLEOTIDE SEQUENCE [LARGE SCALE GENOMIC DNA]</scope>
    <source>
        <strain evidence="3 4">KG-16</strain>
    </source>
</reference>
<dbReference type="Pfam" id="PF04314">
    <property type="entry name" value="PCuAC"/>
    <property type="match status" value="1"/>
</dbReference>
<organism evidence="3 4">
    <name type="scientific">Rhodococcus pyridinivorans KG-16</name>
    <dbReference type="NCBI Taxonomy" id="1441730"/>
    <lineage>
        <taxon>Bacteria</taxon>
        <taxon>Bacillati</taxon>
        <taxon>Actinomycetota</taxon>
        <taxon>Actinomycetes</taxon>
        <taxon>Mycobacteriales</taxon>
        <taxon>Nocardiaceae</taxon>
        <taxon>Rhodococcus</taxon>
    </lineage>
</organism>
<dbReference type="AlphaFoldDB" id="A0A0V9UFP3"/>
<dbReference type="InterPro" id="IPR036182">
    <property type="entry name" value="PCuAC_sf"/>
</dbReference>
<dbReference type="EMBL" id="AZXY01000012">
    <property type="protein sequence ID" value="KSZ56832.1"/>
    <property type="molecule type" value="Genomic_DNA"/>
</dbReference>
<dbReference type="GeneID" id="86864246"/>
<feature type="region of interest" description="Disordered" evidence="1">
    <location>
        <begin position="129"/>
        <end position="150"/>
    </location>
</feature>
<dbReference type="InterPro" id="IPR007410">
    <property type="entry name" value="LpqE-like"/>
</dbReference>